<proteinExistence type="predicted"/>
<dbReference type="Pfam" id="PF04851">
    <property type="entry name" value="ResIII"/>
    <property type="match status" value="1"/>
</dbReference>
<dbReference type="PANTHER" id="PTHR47396:SF1">
    <property type="entry name" value="ATP-DEPENDENT HELICASE IRC3-RELATED"/>
    <property type="match status" value="1"/>
</dbReference>
<dbReference type="Proteomes" id="UP000293291">
    <property type="component" value="Unassembled WGS sequence"/>
</dbReference>
<dbReference type="SMART" id="SM00487">
    <property type="entry name" value="DEXDc"/>
    <property type="match status" value="1"/>
</dbReference>
<gene>
    <name evidence="3" type="ORF">EUA07_11405</name>
</gene>
<feature type="domain" description="Helicase ATP-binding" evidence="2">
    <location>
        <begin position="74"/>
        <end position="250"/>
    </location>
</feature>
<dbReference type="GO" id="GO:0004386">
    <property type="term" value="F:helicase activity"/>
    <property type="evidence" value="ECO:0007669"/>
    <property type="project" value="UniProtKB-KW"/>
</dbReference>
<reference evidence="3 4" key="1">
    <citation type="submission" date="2019-01" db="EMBL/GenBank/DDBJ databases">
        <title>Novel species of Nocardioides.</title>
        <authorList>
            <person name="Liu Q."/>
            <person name="Xin Y.-H."/>
        </authorList>
    </citation>
    <scope>NUCLEOTIDE SEQUENCE [LARGE SCALE GENOMIC DNA]</scope>
    <source>
        <strain evidence="3 4">CGMCC 4.6875</strain>
    </source>
</reference>
<sequence>MTPLRASDSTDPACGRTRAGRVAPCTDTPAAHGGSPGDFPQPTWRRPAVPDPDAPAVPSLRIHQREALEALARAWHDAEHPRAWVVLPPGAGKTRVGLEAVAGELREHPGTRAVVLAPNTAIQSQWIAEAATMGLDASDDKSLASPLTCLTYQSLAVFDSEATDADADADATTVVDRLHPNGVALFDRIRAEPRLVLVLDECHHLLEVWGRLLAELLDAVDRAHVLALTATPPESLVGEQRALVDQLFGSILYRVSVPAVVKEGHLAPFDELVWLTTPTPTEEDWLTSEALRFTELTTLLTTPGFGSVGFYEWLTARFVEPVPATTTWAALAEREPDLCDSALRMHHAGLLDLPVGARLREEHRHDPSAEDWVRLLGDWLLNHVAVSEDPGDAEVLAVVKAALPSVGYQWTRRGVRRGRSTVDRVLARSYAKPGAAAQIIAAEHAAIGERVRVLVLCDHERASATVPVALDGVLDAEAGSAMAALEALLTDPDTAVLHPMLVTGSVVAASEETLRDLVAFVADRDRELASKLLVEAGAGPVSTCTSGWTSRTWVGHVTAFFEAGRTQVLVGTRGLLGEGWNARGVSTLIDLSTATTLTAVVQTRGRALRTDPTWPDKVATNWTVVCVSEAHLKGDNDWFRLVRKHQGFHGVDDDGDIVDGVAHIDASFSPFAPPPVASFDALNARMLVAAADRDAIRDAWAVGEPYQDVTLVSLRVRPATSVVTAPLDDVVTLAPVPPSWRLTTDGMTTDEPLPATSWRTPLALAAGTAGVSGTTLVAGEWALVAGAVGALATIGHGAVTGRRHTDTLTRWVRSQLALTSVVPPLVAVAAAVADGLAAAGLTSVGASGLAVDVHPGGEYRFRLGGTEADAEVFAVAFDEAIGPVAAPRYIVSRFTDAQAPDAPIRTRRGARAALRAARATGEAWHPVPTVLGRNATSAGHYLDAWTAWVGEGRLLATAKPEGAGIVAAVSGEDPFAATTVMRRHWS</sequence>
<dbReference type="PROSITE" id="PS51192">
    <property type="entry name" value="HELICASE_ATP_BIND_1"/>
    <property type="match status" value="1"/>
</dbReference>
<comment type="caution">
    <text evidence="3">The sequence shown here is derived from an EMBL/GenBank/DDBJ whole genome shotgun (WGS) entry which is preliminary data.</text>
</comment>
<evidence type="ECO:0000313" key="4">
    <source>
        <dbReference type="Proteomes" id="UP000293291"/>
    </source>
</evidence>
<dbReference type="OrthoDB" id="9758243at2"/>
<dbReference type="GO" id="GO:0005829">
    <property type="term" value="C:cytosol"/>
    <property type="evidence" value="ECO:0007669"/>
    <property type="project" value="TreeGrafter"/>
</dbReference>
<dbReference type="InterPro" id="IPR014001">
    <property type="entry name" value="Helicase_ATP-bd"/>
</dbReference>
<evidence type="ECO:0000313" key="3">
    <source>
        <dbReference type="EMBL" id="RYC01520.1"/>
    </source>
</evidence>
<dbReference type="GO" id="GO:0016787">
    <property type="term" value="F:hydrolase activity"/>
    <property type="evidence" value="ECO:0007669"/>
    <property type="project" value="InterPro"/>
</dbReference>
<evidence type="ECO:0000259" key="2">
    <source>
        <dbReference type="PROSITE" id="PS51192"/>
    </source>
</evidence>
<dbReference type="EMBL" id="SDWU01000011">
    <property type="protein sequence ID" value="RYC01520.1"/>
    <property type="molecule type" value="Genomic_DNA"/>
</dbReference>
<protein>
    <submittedName>
        <fullName evidence="3">DEAD/DEAH box helicase</fullName>
    </submittedName>
</protein>
<organism evidence="3 4">
    <name type="scientific">Nocardioides ganghwensis</name>
    <dbReference type="NCBI Taxonomy" id="252230"/>
    <lineage>
        <taxon>Bacteria</taxon>
        <taxon>Bacillati</taxon>
        <taxon>Actinomycetota</taxon>
        <taxon>Actinomycetes</taxon>
        <taxon>Propionibacteriales</taxon>
        <taxon>Nocardioidaceae</taxon>
        <taxon>Nocardioides</taxon>
    </lineage>
</organism>
<dbReference type="CDD" id="cd18785">
    <property type="entry name" value="SF2_C"/>
    <property type="match status" value="1"/>
</dbReference>
<evidence type="ECO:0000256" key="1">
    <source>
        <dbReference type="SAM" id="MobiDB-lite"/>
    </source>
</evidence>
<accession>A0A4Q2SAK9</accession>
<dbReference type="SUPFAM" id="SSF52540">
    <property type="entry name" value="P-loop containing nucleoside triphosphate hydrolases"/>
    <property type="match status" value="2"/>
</dbReference>
<dbReference type="GO" id="GO:0003677">
    <property type="term" value="F:DNA binding"/>
    <property type="evidence" value="ECO:0007669"/>
    <property type="project" value="InterPro"/>
</dbReference>
<dbReference type="Gene3D" id="3.40.50.300">
    <property type="entry name" value="P-loop containing nucleotide triphosphate hydrolases"/>
    <property type="match status" value="2"/>
</dbReference>
<keyword evidence="3" id="KW-0547">Nucleotide-binding</keyword>
<keyword evidence="3" id="KW-0067">ATP-binding</keyword>
<name>A0A4Q2SAK9_9ACTN</name>
<dbReference type="InterPro" id="IPR006935">
    <property type="entry name" value="Helicase/UvrB_N"/>
</dbReference>
<keyword evidence="4" id="KW-1185">Reference proteome</keyword>
<dbReference type="InterPro" id="IPR050742">
    <property type="entry name" value="Helicase_Restrict-Modif_Enz"/>
</dbReference>
<feature type="region of interest" description="Disordered" evidence="1">
    <location>
        <begin position="1"/>
        <end position="55"/>
    </location>
</feature>
<keyword evidence="3" id="KW-0347">Helicase</keyword>
<dbReference type="AlphaFoldDB" id="A0A4Q2SAK9"/>
<dbReference type="PANTHER" id="PTHR47396">
    <property type="entry name" value="TYPE I RESTRICTION ENZYME ECOKI R PROTEIN"/>
    <property type="match status" value="1"/>
</dbReference>
<dbReference type="InterPro" id="IPR027417">
    <property type="entry name" value="P-loop_NTPase"/>
</dbReference>
<dbReference type="GO" id="GO:0005524">
    <property type="term" value="F:ATP binding"/>
    <property type="evidence" value="ECO:0007669"/>
    <property type="project" value="InterPro"/>
</dbReference>
<keyword evidence="3" id="KW-0378">Hydrolase</keyword>